<dbReference type="EMBL" id="BART01037541">
    <property type="protein sequence ID" value="GAH08575.1"/>
    <property type="molecule type" value="Genomic_DNA"/>
</dbReference>
<reference evidence="8" key="1">
    <citation type="journal article" date="2014" name="Front. Microbiol.">
        <title>High frequency of phylogenetically diverse reductive dehalogenase-homologous genes in deep subseafloor sedimentary metagenomes.</title>
        <authorList>
            <person name="Kawai M."/>
            <person name="Futagami T."/>
            <person name="Toyoda A."/>
            <person name="Takaki Y."/>
            <person name="Nishi S."/>
            <person name="Hori S."/>
            <person name="Arai W."/>
            <person name="Tsubouchi T."/>
            <person name="Morono Y."/>
            <person name="Uchiyama I."/>
            <person name="Ito T."/>
            <person name="Fujiyama A."/>
            <person name="Inagaki F."/>
            <person name="Takami H."/>
        </authorList>
    </citation>
    <scope>NUCLEOTIDE SEQUENCE</scope>
    <source>
        <strain evidence="8">Expedition CK06-06</strain>
    </source>
</reference>
<sequence>MSKIVATIKIFPEDIIISPKKLKTSIESALPKSVSIHRIDEEPIAFGLIALIAYIVMPEISGILDKVE</sequence>
<dbReference type="Pfam" id="PF00736">
    <property type="entry name" value="EF1_GNE"/>
    <property type="match status" value="1"/>
</dbReference>
<protein>
    <recommendedName>
        <fullName evidence="3">Elongation factor 1-beta</fullName>
    </recommendedName>
</protein>
<accession>X1DJX6</accession>
<dbReference type="InterPro" id="IPR004542">
    <property type="entry name" value="Transl_elong_EF1B_B_arc"/>
</dbReference>
<keyword evidence="6" id="KW-1133">Transmembrane helix</keyword>
<organism evidence="8">
    <name type="scientific">marine sediment metagenome</name>
    <dbReference type="NCBI Taxonomy" id="412755"/>
    <lineage>
        <taxon>unclassified sequences</taxon>
        <taxon>metagenomes</taxon>
        <taxon>ecological metagenomes</taxon>
    </lineage>
</organism>
<comment type="caution">
    <text evidence="8">The sequence shown here is derived from an EMBL/GenBank/DDBJ whole genome shotgun (WGS) entry which is preliminary data.</text>
</comment>
<feature type="domain" description="Translation elongation factor EF1B beta/delta subunit guanine nucleotide exchange" evidence="7">
    <location>
        <begin position="3"/>
        <end position="68"/>
    </location>
</feature>
<comment type="similarity">
    <text evidence="2">Belongs to the EF-1-beta/EF-1-delta family.</text>
</comment>
<dbReference type="PANTHER" id="PTHR39647">
    <property type="entry name" value="ELONGATION FACTOR 1-BETA"/>
    <property type="match status" value="1"/>
</dbReference>
<dbReference type="PANTHER" id="PTHR39647:SF1">
    <property type="entry name" value="ELONGATION FACTOR 1-BETA"/>
    <property type="match status" value="1"/>
</dbReference>
<keyword evidence="6" id="KW-0812">Transmembrane</keyword>
<dbReference type="AlphaFoldDB" id="X1DJX6"/>
<evidence type="ECO:0000256" key="5">
    <source>
        <dbReference type="ARBA" id="ARBA00022917"/>
    </source>
</evidence>
<dbReference type="Gene3D" id="3.30.70.60">
    <property type="match status" value="1"/>
</dbReference>
<dbReference type="NCBIfam" id="NF001670">
    <property type="entry name" value="PRK00435.1"/>
    <property type="match status" value="1"/>
</dbReference>
<evidence type="ECO:0000256" key="3">
    <source>
        <dbReference type="ARBA" id="ARBA00017600"/>
    </source>
</evidence>
<dbReference type="NCBIfam" id="TIGR00489">
    <property type="entry name" value="aEF-1_beta"/>
    <property type="match status" value="1"/>
</dbReference>
<dbReference type="InterPro" id="IPR036219">
    <property type="entry name" value="eEF-1beta-like_sf"/>
</dbReference>
<evidence type="ECO:0000259" key="7">
    <source>
        <dbReference type="SMART" id="SM00888"/>
    </source>
</evidence>
<name>X1DJX6_9ZZZZ</name>
<evidence type="ECO:0000256" key="4">
    <source>
        <dbReference type="ARBA" id="ARBA00022768"/>
    </source>
</evidence>
<dbReference type="InterPro" id="IPR014038">
    <property type="entry name" value="EF1B_bsu/dsu_GNE"/>
</dbReference>
<evidence type="ECO:0000313" key="8">
    <source>
        <dbReference type="EMBL" id="GAH08575.1"/>
    </source>
</evidence>
<evidence type="ECO:0000256" key="2">
    <source>
        <dbReference type="ARBA" id="ARBA00007411"/>
    </source>
</evidence>
<keyword evidence="6" id="KW-0472">Membrane</keyword>
<keyword evidence="4" id="KW-0251">Elongation factor</keyword>
<dbReference type="GO" id="GO:0003746">
    <property type="term" value="F:translation elongation factor activity"/>
    <property type="evidence" value="ECO:0007669"/>
    <property type="project" value="UniProtKB-KW"/>
</dbReference>
<comment type="function">
    <text evidence="1">Promotes the exchange of GDP for GTP in EF-1-alpha/GDP, thus allowing the regeneration of EF-1-alpha/GTP that could then be used to form the ternary complex EF-1-alpha/GTP/AAtRNA.</text>
</comment>
<feature type="non-terminal residue" evidence="8">
    <location>
        <position position="68"/>
    </location>
</feature>
<keyword evidence="5" id="KW-0648">Protein biosynthesis</keyword>
<evidence type="ECO:0000256" key="1">
    <source>
        <dbReference type="ARBA" id="ARBA00003815"/>
    </source>
</evidence>
<evidence type="ECO:0000256" key="6">
    <source>
        <dbReference type="SAM" id="Phobius"/>
    </source>
</evidence>
<dbReference type="SUPFAM" id="SSF54984">
    <property type="entry name" value="eEF-1beta-like"/>
    <property type="match status" value="1"/>
</dbReference>
<gene>
    <name evidence="8" type="ORF">S01H4_62757</name>
</gene>
<dbReference type="SMART" id="SM00888">
    <property type="entry name" value="EF1_GNE"/>
    <property type="match status" value="1"/>
</dbReference>
<dbReference type="InterPro" id="IPR014717">
    <property type="entry name" value="Transl_elong_EF1B/ribsomal_bS6"/>
</dbReference>
<proteinExistence type="inferred from homology"/>
<feature type="transmembrane region" description="Helical" evidence="6">
    <location>
        <begin position="44"/>
        <end position="64"/>
    </location>
</feature>